<dbReference type="AlphaFoldDB" id="A0AA91V9W7"/>
<evidence type="ECO:0000313" key="3">
    <source>
        <dbReference type="Proteomes" id="UP000221020"/>
    </source>
</evidence>
<reference evidence="2 3" key="1">
    <citation type="submission" date="2017-09" db="EMBL/GenBank/DDBJ databases">
        <title>Large-scale bioinformatics analysis of Bacillus genomes uncovers conserved roles of natural products in bacterial physiology.</title>
        <authorList>
            <consortium name="Agbiome Team Llc"/>
            <person name="Bleich R.M."/>
            <person name="Grubbs K.J."/>
            <person name="Santa Maria K.C."/>
            <person name="Allen S.E."/>
            <person name="Farag S."/>
            <person name="Shank E.A."/>
            <person name="Bowers A."/>
        </authorList>
    </citation>
    <scope>NUCLEOTIDE SEQUENCE [LARGE SCALE GENOMIC DNA]</scope>
    <source>
        <strain evidence="2 3">AFS092012</strain>
    </source>
</reference>
<proteinExistence type="predicted"/>
<feature type="transmembrane region" description="Helical" evidence="1">
    <location>
        <begin position="37"/>
        <end position="53"/>
    </location>
</feature>
<comment type="caution">
    <text evidence="2">The sequence shown here is derived from an EMBL/GenBank/DDBJ whole genome shotgun (WGS) entry which is preliminary data.</text>
</comment>
<feature type="transmembrane region" description="Helical" evidence="1">
    <location>
        <begin position="12"/>
        <end position="31"/>
    </location>
</feature>
<gene>
    <name evidence="2" type="ORF">CON65_17975</name>
</gene>
<keyword evidence="1" id="KW-1133">Transmembrane helix</keyword>
<protein>
    <submittedName>
        <fullName evidence="2">Uncharacterized protein</fullName>
    </submittedName>
</protein>
<keyword evidence="1" id="KW-0812">Transmembrane</keyword>
<keyword evidence="1" id="KW-0472">Membrane</keyword>
<dbReference type="Proteomes" id="UP000221020">
    <property type="component" value="Unassembled WGS sequence"/>
</dbReference>
<accession>A0AA91V9W7</accession>
<sequence length="63" mass="7253">MLKLDKCGFSERGDFIGGVLLVIYILYSFFLKDESDLKVITILTVLLITSVILDKRNIKKRMD</sequence>
<evidence type="ECO:0000313" key="2">
    <source>
        <dbReference type="EMBL" id="PED81283.1"/>
    </source>
</evidence>
<name>A0AA91V9W7_9BACI</name>
<evidence type="ECO:0000256" key="1">
    <source>
        <dbReference type="SAM" id="Phobius"/>
    </source>
</evidence>
<organism evidence="2 3">
    <name type="scientific">Bacillus pseudomycoides</name>
    <dbReference type="NCBI Taxonomy" id="64104"/>
    <lineage>
        <taxon>Bacteria</taxon>
        <taxon>Bacillati</taxon>
        <taxon>Bacillota</taxon>
        <taxon>Bacilli</taxon>
        <taxon>Bacillales</taxon>
        <taxon>Bacillaceae</taxon>
        <taxon>Bacillus</taxon>
        <taxon>Bacillus cereus group</taxon>
    </lineage>
</organism>
<dbReference type="EMBL" id="NVOR01000069">
    <property type="protein sequence ID" value="PED81283.1"/>
    <property type="molecule type" value="Genomic_DNA"/>
</dbReference>